<reference evidence="2" key="1">
    <citation type="submission" date="2014-09" db="EMBL/GenBank/DDBJ databases">
        <title>Genome sequence of the luminous mushroom Mycena chlorophos for searching fungal bioluminescence genes.</title>
        <authorList>
            <person name="Tanaka Y."/>
            <person name="Kasuga D."/>
            <person name="Oba Y."/>
            <person name="Hase S."/>
            <person name="Sato K."/>
            <person name="Oba Y."/>
            <person name="Sakakibara Y."/>
        </authorList>
    </citation>
    <scope>NUCLEOTIDE SEQUENCE</scope>
</reference>
<evidence type="ECO:0000313" key="3">
    <source>
        <dbReference type="Proteomes" id="UP000815677"/>
    </source>
</evidence>
<feature type="compositionally biased region" description="Basic and acidic residues" evidence="1">
    <location>
        <begin position="830"/>
        <end position="843"/>
    </location>
</feature>
<dbReference type="Proteomes" id="UP000815677">
    <property type="component" value="Unassembled WGS sequence"/>
</dbReference>
<accession>A0ABQ0KVI0</accession>
<name>A0ABQ0KVI0_MYCCL</name>
<protein>
    <submittedName>
        <fullName evidence="2">Uncharacterized protein</fullName>
    </submittedName>
</protein>
<feature type="compositionally biased region" description="Basic residues" evidence="1">
    <location>
        <begin position="548"/>
        <end position="559"/>
    </location>
</feature>
<feature type="region of interest" description="Disordered" evidence="1">
    <location>
        <begin position="356"/>
        <end position="448"/>
    </location>
</feature>
<organism evidence="2 3">
    <name type="scientific">Mycena chlorophos</name>
    <name type="common">Agaric fungus</name>
    <name type="synonym">Agaricus chlorophos</name>
    <dbReference type="NCBI Taxonomy" id="658473"/>
    <lineage>
        <taxon>Eukaryota</taxon>
        <taxon>Fungi</taxon>
        <taxon>Dikarya</taxon>
        <taxon>Basidiomycota</taxon>
        <taxon>Agaricomycotina</taxon>
        <taxon>Agaricomycetes</taxon>
        <taxon>Agaricomycetidae</taxon>
        <taxon>Agaricales</taxon>
        <taxon>Marasmiineae</taxon>
        <taxon>Mycenaceae</taxon>
        <taxon>Mycena</taxon>
    </lineage>
</organism>
<feature type="compositionally biased region" description="Low complexity" evidence="1">
    <location>
        <begin position="387"/>
        <end position="402"/>
    </location>
</feature>
<feature type="compositionally biased region" description="Low complexity" evidence="1">
    <location>
        <begin position="618"/>
        <end position="631"/>
    </location>
</feature>
<evidence type="ECO:0000313" key="2">
    <source>
        <dbReference type="EMBL" id="GAT42871.1"/>
    </source>
</evidence>
<feature type="compositionally biased region" description="Basic residues" evidence="1">
    <location>
        <begin position="588"/>
        <end position="597"/>
    </location>
</feature>
<feature type="compositionally biased region" description="Acidic residues" evidence="1">
    <location>
        <begin position="565"/>
        <end position="574"/>
    </location>
</feature>
<feature type="region of interest" description="Disordered" evidence="1">
    <location>
        <begin position="537"/>
        <end position="631"/>
    </location>
</feature>
<sequence>MAESTASTAPPDAYASATQVGPTAVVTEKKKRGNQGDFSPARLQWLKKWLPVIQQYHDGAGGEKPKRETRDSPNHPYNRAFAEYWGIFPLSIALKLDPPEQLPEQLPETPETMKKKGDIEKKIVAWWSRARTKQSGNDPFQDFFKGLKPSGAPPRRLADCQYYMQLPEFASKIAKALEDAGHANKPPRELIGPRYKVAAELLDREPATVKTRVKEECDEEYRQALEEFTTQKTSRDSRTAEEQELARERLVTVAQRFLDELQRFTDCELTLLVAHVNTQGSKPDVRVSSVHAGFASEDIPEYRKFPKAAPTDLKQVLKHFSNFVGNAYLTQTGGALTSNGATSGLMTVLETNAEDEVGGAAPAQSSTSSPGTALPPAASAVSTISDPASPAASGNASAPAAGDVATTSKPATPIASADASSRAAGANSINSGQAQSPASDAARLAASDSDTDMPLALIDTSSGPPSSKSLFAKCRSVPGPELAEYVLGLGHRDQAEKIRELETMSEYELQRENNIARNRKTMIALGLLDPNGKMAVATWGKSSSSHPGPRKAKRSRPSAKKSDTETSEDEEDGNADGNGDKDAGKSAPKTRGRKKRAVGVQKPAPETRARKKRGGDVAPAPAANSHSASTSHWTTEWKDYLSLEPACGEWTRLVSMWEQRERILGNENRKTLAGKARPKQVSHWVSRGRPLPHTPAISDPVAFGSVFGTWWLELNPKWRVGSNVLKELVEGENADWEGTLLDEVAGVNGFFNVVVCLKWWFDAAKGKPEAKWLEYVVDVRRVLEALYRRVLPDSTQMVPNENEDVAAGNEDLAAAAKHVNADVEMADSEVPPRDDVVTHKSDV</sequence>
<gene>
    <name evidence="2" type="ORF">MCHLO_00568</name>
</gene>
<feature type="compositionally biased region" description="Low complexity" evidence="1">
    <location>
        <begin position="415"/>
        <end position="448"/>
    </location>
</feature>
<dbReference type="EMBL" id="DF838357">
    <property type="protein sequence ID" value="GAT42871.1"/>
    <property type="molecule type" value="Genomic_DNA"/>
</dbReference>
<evidence type="ECO:0000256" key="1">
    <source>
        <dbReference type="SAM" id="MobiDB-lite"/>
    </source>
</evidence>
<feature type="region of interest" description="Disordered" evidence="1">
    <location>
        <begin position="823"/>
        <end position="843"/>
    </location>
</feature>
<proteinExistence type="predicted"/>
<keyword evidence="3" id="KW-1185">Reference proteome</keyword>
<feature type="region of interest" description="Disordered" evidence="1">
    <location>
        <begin position="1"/>
        <end position="39"/>
    </location>
</feature>